<dbReference type="Proteomes" id="UP001497516">
    <property type="component" value="Chromosome 7"/>
</dbReference>
<accession>A0AAV2G2X4</accession>
<dbReference type="Gene3D" id="3.30.465.10">
    <property type="match status" value="1"/>
</dbReference>
<keyword evidence="18" id="KW-1185">Reference proteome</keyword>
<feature type="binding site" evidence="14">
    <location>
        <position position="169"/>
    </location>
    <ligand>
        <name>[2Fe-2S] cluster</name>
        <dbReference type="ChEBI" id="CHEBI:190135"/>
        <label>2</label>
    </ligand>
</feature>
<dbReference type="SUPFAM" id="SSF54665">
    <property type="entry name" value="CO dehydrogenase molybdoprotein N-domain-like"/>
    <property type="match status" value="1"/>
</dbReference>
<feature type="binding site" evidence="14">
    <location>
        <position position="50"/>
    </location>
    <ligand>
        <name>[2Fe-2S] cluster</name>
        <dbReference type="ChEBI" id="CHEBI:190135"/>
        <label>1</label>
    </ligand>
</feature>
<dbReference type="InterPro" id="IPR000674">
    <property type="entry name" value="Ald_Oxase/Xan_DH_a/b"/>
</dbReference>
<evidence type="ECO:0000256" key="12">
    <source>
        <dbReference type="PIRSR" id="PIRSR000127-1"/>
    </source>
</evidence>
<proteinExistence type="inferred from homology"/>
<protein>
    <recommendedName>
        <fullName evidence="11">indole-3-acetaldehyde oxidase</fullName>
        <ecNumber evidence="11">1.2.3.7</ecNumber>
    </recommendedName>
</protein>
<dbReference type="GO" id="GO:0005506">
    <property type="term" value="F:iron ion binding"/>
    <property type="evidence" value="ECO:0007669"/>
    <property type="project" value="InterPro"/>
</dbReference>
<dbReference type="InterPro" id="IPR002346">
    <property type="entry name" value="Mopterin_DH_FAD-bd"/>
</dbReference>
<dbReference type="GO" id="GO:0051537">
    <property type="term" value="F:2 iron, 2 sulfur cluster binding"/>
    <property type="evidence" value="ECO:0007669"/>
    <property type="project" value="UniProtKB-KW"/>
</dbReference>
<feature type="binding site" evidence="13">
    <location>
        <position position="418"/>
    </location>
    <ligand>
        <name>FAD</name>
        <dbReference type="ChEBI" id="CHEBI:57692"/>
    </ligand>
</feature>
<evidence type="ECO:0000256" key="11">
    <source>
        <dbReference type="ARBA" id="ARBA00067017"/>
    </source>
</evidence>
<dbReference type="Gene3D" id="3.10.20.30">
    <property type="match status" value="1"/>
</dbReference>
<feature type="binding site" evidence="14">
    <location>
        <position position="120"/>
    </location>
    <ligand>
        <name>[2Fe-2S] cluster</name>
        <dbReference type="ChEBI" id="CHEBI:190135"/>
        <label>2</label>
    </ligand>
</feature>
<gene>
    <name evidence="17" type="ORF">LTRI10_LOCUS44366</name>
</gene>
<feature type="binding site" evidence="13">
    <location>
        <begin position="334"/>
        <end position="338"/>
    </location>
    <ligand>
        <name>FAD</name>
        <dbReference type="ChEBI" id="CHEBI:57692"/>
    </ligand>
</feature>
<evidence type="ECO:0000256" key="3">
    <source>
        <dbReference type="ARBA" id="ARBA00022505"/>
    </source>
</evidence>
<dbReference type="InterPro" id="IPR016208">
    <property type="entry name" value="Ald_Oxase/xanthine_DH-like"/>
</dbReference>
<evidence type="ECO:0000256" key="2">
    <source>
        <dbReference type="ARBA" id="ARBA00006849"/>
    </source>
</evidence>
<dbReference type="Pfam" id="PF02738">
    <property type="entry name" value="MoCoBD_1"/>
    <property type="match status" value="1"/>
</dbReference>
<dbReference type="Pfam" id="PF01315">
    <property type="entry name" value="Ald_Xan_dh_C"/>
    <property type="match status" value="1"/>
</dbReference>
<dbReference type="SMART" id="SM01008">
    <property type="entry name" value="Ald_Xan_dh_C"/>
    <property type="match status" value="1"/>
</dbReference>
<evidence type="ECO:0000313" key="17">
    <source>
        <dbReference type="EMBL" id="CAL1404517.1"/>
    </source>
</evidence>
<keyword evidence="13" id="KW-0285">Flavoprotein</keyword>
<dbReference type="EC" id="1.2.3.7" evidence="11"/>
<evidence type="ECO:0000256" key="8">
    <source>
        <dbReference type="ARBA" id="ARBA00023014"/>
    </source>
</evidence>
<dbReference type="Gene3D" id="1.10.150.120">
    <property type="entry name" value="[2Fe-2S]-binding domain"/>
    <property type="match status" value="1"/>
</dbReference>
<feature type="binding site" evidence="13">
    <location>
        <position position="350"/>
    </location>
    <ligand>
        <name>FAD</name>
        <dbReference type="ChEBI" id="CHEBI:57692"/>
    </ligand>
</feature>
<dbReference type="SUPFAM" id="SSF56176">
    <property type="entry name" value="FAD-binding/transporter-associated domain-like"/>
    <property type="match status" value="1"/>
</dbReference>
<keyword evidence="5 14" id="KW-0479">Metal-binding</keyword>
<keyword evidence="3 14" id="KW-0500">Molybdenum</keyword>
<evidence type="ECO:0000256" key="7">
    <source>
        <dbReference type="ARBA" id="ARBA00023004"/>
    </source>
</evidence>
<feature type="binding site" evidence="14">
    <location>
        <position position="742"/>
    </location>
    <ligand>
        <name>Mo-molybdopterin</name>
        <dbReference type="ChEBI" id="CHEBI:71302"/>
    </ligand>
    <ligandPart>
        <name>Mo</name>
        <dbReference type="ChEBI" id="CHEBI:28685"/>
    </ligandPart>
</feature>
<dbReference type="Gene3D" id="3.90.1170.50">
    <property type="entry name" value="Aldehyde oxidase/xanthine dehydrogenase, a/b hammerhead"/>
    <property type="match status" value="1"/>
</dbReference>
<keyword evidence="8 14" id="KW-0411">Iron-sulfur</keyword>
<keyword evidence="4 14" id="KW-0001">2Fe-2S</keyword>
<dbReference type="PROSITE" id="PS00197">
    <property type="entry name" value="2FE2S_FER_1"/>
    <property type="match status" value="1"/>
</dbReference>
<dbReference type="Pfam" id="PF01799">
    <property type="entry name" value="Fer2_2"/>
    <property type="match status" value="1"/>
</dbReference>
<keyword evidence="6" id="KW-0560">Oxidoreductase</keyword>
<feature type="binding site" evidence="14">
    <location>
        <position position="55"/>
    </location>
    <ligand>
        <name>[2Fe-2S] cluster</name>
        <dbReference type="ChEBI" id="CHEBI:190135"/>
        <label>1</label>
    </ligand>
</feature>
<dbReference type="InterPro" id="IPR001041">
    <property type="entry name" value="2Fe-2S_ferredoxin-type"/>
</dbReference>
<feature type="binding site" evidence="14">
    <location>
        <position position="80"/>
    </location>
    <ligand>
        <name>[2Fe-2S] cluster</name>
        <dbReference type="ChEBI" id="CHEBI:190135"/>
        <label>1</label>
    </ligand>
</feature>
<dbReference type="PANTHER" id="PTHR11908:SF132">
    <property type="entry name" value="ALDEHYDE OXIDASE 1-RELATED"/>
    <property type="match status" value="1"/>
</dbReference>
<dbReference type="SUPFAM" id="SSF54292">
    <property type="entry name" value="2Fe-2S ferredoxin-like"/>
    <property type="match status" value="1"/>
</dbReference>
<feature type="binding site" evidence="14">
    <location>
        <position position="886"/>
    </location>
    <ligand>
        <name>Mo-molybdopterin</name>
        <dbReference type="ChEBI" id="CHEBI:71302"/>
    </ligand>
    <ligandPart>
        <name>Mo</name>
        <dbReference type="ChEBI" id="CHEBI:28685"/>
    </ligandPart>
</feature>
<dbReference type="Pfam" id="PF20256">
    <property type="entry name" value="MoCoBD_2"/>
    <property type="match status" value="1"/>
</dbReference>
<evidence type="ECO:0000313" key="18">
    <source>
        <dbReference type="Proteomes" id="UP001497516"/>
    </source>
</evidence>
<evidence type="ECO:0000256" key="6">
    <source>
        <dbReference type="ARBA" id="ARBA00023002"/>
    </source>
</evidence>
<comment type="cofactor">
    <cofactor evidence="10">
        <name>[2Fe-2S] cluster</name>
        <dbReference type="ChEBI" id="CHEBI:190135"/>
    </cofactor>
</comment>
<dbReference type="InterPro" id="IPR036010">
    <property type="entry name" value="2Fe-2S_ferredoxin-like_sf"/>
</dbReference>
<dbReference type="Pfam" id="PF00111">
    <property type="entry name" value="Fer2"/>
    <property type="match status" value="1"/>
</dbReference>
<comment type="cofactor">
    <cofactor evidence="14">
        <name>Mo-molybdopterin</name>
        <dbReference type="ChEBI" id="CHEBI:71302"/>
    </cofactor>
    <text evidence="14">Binds 1 Mo-molybdopterin (Mo-MPT) cofactor per subunit.</text>
</comment>
<name>A0AAV2G2X4_9ROSI</name>
<dbReference type="PROSITE" id="PS51387">
    <property type="entry name" value="FAD_PCMH"/>
    <property type="match status" value="1"/>
</dbReference>
<evidence type="ECO:0000256" key="13">
    <source>
        <dbReference type="PIRSR" id="PIRSR000127-2"/>
    </source>
</evidence>
<dbReference type="InterPro" id="IPR036318">
    <property type="entry name" value="FAD-bd_PCMH-like_sf"/>
</dbReference>
<dbReference type="InterPro" id="IPR016166">
    <property type="entry name" value="FAD-bd_PCMH"/>
</dbReference>
<evidence type="ECO:0000256" key="9">
    <source>
        <dbReference type="ARBA" id="ARBA00023027"/>
    </source>
</evidence>
<feature type="binding site" evidence="14">
    <location>
        <position position="1061"/>
    </location>
    <ligand>
        <name>Mo-molybdopterin</name>
        <dbReference type="ChEBI" id="CHEBI:71302"/>
    </ligand>
    <ligandPart>
        <name>Mo</name>
        <dbReference type="ChEBI" id="CHEBI:28685"/>
    </ligandPart>
</feature>
<feature type="binding site" evidence="14">
    <location>
        <position position="58"/>
    </location>
    <ligand>
        <name>[2Fe-2S] cluster</name>
        <dbReference type="ChEBI" id="CHEBI:190135"/>
        <label>1</label>
    </ligand>
</feature>
<dbReference type="SUPFAM" id="SSF47741">
    <property type="entry name" value="CO dehydrogenase ISP C-domain like"/>
    <property type="match status" value="1"/>
</dbReference>
<dbReference type="InterPro" id="IPR012675">
    <property type="entry name" value="Beta-grasp_dom_sf"/>
</dbReference>
<comment type="cofactor">
    <cofactor evidence="1 13">
        <name>FAD</name>
        <dbReference type="ChEBI" id="CHEBI:57692"/>
    </cofactor>
</comment>
<dbReference type="Gene3D" id="3.30.365.10">
    <property type="entry name" value="Aldehyde oxidase/xanthine dehydrogenase, molybdopterin binding domain"/>
    <property type="match status" value="4"/>
</dbReference>
<dbReference type="InterPro" id="IPR036856">
    <property type="entry name" value="Ald_Oxase/Xan_DH_a/b_sf"/>
</dbReference>
<keyword evidence="9" id="KW-0520">NAD</keyword>
<dbReference type="PROSITE" id="PS51085">
    <property type="entry name" value="2FE2S_FER_2"/>
    <property type="match status" value="1"/>
</dbReference>
<dbReference type="Pfam" id="PF00941">
    <property type="entry name" value="FAD_binding_5"/>
    <property type="match status" value="1"/>
</dbReference>
<organism evidence="17 18">
    <name type="scientific">Linum trigynum</name>
    <dbReference type="NCBI Taxonomy" id="586398"/>
    <lineage>
        <taxon>Eukaryota</taxon>
        <taxon>Viridiplantae</taxon>
        <taxon>Streptophyta</taxon>
        <taxon>Embryophyta</taxon>
        <taxon>Tracheophyta</taxon>
        <taxon>Spermatophyta</taxon>
        <taxon>Magnoliopsida</taxon>
        <taxon>eudicotyledons</taxon>
        <taxon>Gunneridae</taxon>
        <taxon>Pentapetalae</taxon>
        <taxon>rosids</taxon>
        <taxon>fabids</taxon>
        <taxon>Malpighiales</taxon>
        <taxon>Linaceae</taxon>
        <taxon>Linum</taxon>
    </lineage>
</organism>
<evidence type="ECO:0000256" key="14">
    <source>
        <dbReference type="PIRSR" id="PIRSR000127-3"/>
    </source>
</evidence>
<dbReference type="InterPro" id="IPR008274">
    <property type="entry name" value="AldOxase/xan_DH_MoCoBD1"/>
</dbReference>
<dbReference type="FunFam" id="3.30.365.10:FF:000001">
    <property type="entry name" value="Xanthine dehydrogenase oxidase"/>
    <property type="match status" value="1"/>
</dbReference>
<comment type="cofactor">
    <cofactor evidence="14">
        <name>[2Fe-2S] cluster</name>
        <dbReference type="ChEBI" id="CHEBI:190135"/>
    </cofactor>
    <text evidence="14">Binds 2 [2Fe-2S] clusters.</text>
</comment>
<dbReference type="SUPFAM" id="SSF56003">
    <property type="entry name" value="Molybdenum cofactor-binding domain"/>
    <property type="match status" value="1"/>
</dbReference>
<sequence length="1309" mass="142696">MEEGSETGTSKTLVFAVNGRRFELSDVDPSTTLIEFLRTKTPFKSVKLGCGEGGCGACVVLVSKYDHIVGKVEDFTVRACLTLLCSLHGCSITTTEGLGNSKDGFHPIHERFAGFHASQCGFCTPGMCMSLYGTLVNADKTNGPESGSGISKLTAFEAEEAIAGNLCRCTGYRPIADACKSFAVDIDMEDLGFNYFCKTKESRMPVYDNNQGISRFPEFLNSEFKSNLLLCSEKLRWLTPKAFLELDNLLLSINSNRVGLVKLVVGNTSAGIYLNFRARRDPVRIEIGAAVTISKAICALREAFRSPSEGAIVYKKIAAHMEKIGTKFVQNTGSIGGNLVMAQREHFPSDIATILLGAGAFVNIRSGTAYETVSLEEFLERPHLDSKSVLSSVKIPLWELEKGRNSGVDRKLLFETYRAAPRAHGNALAYVNAAFLAELSSCGSSGGAVLNKCLLAFVKATIVPEEGTSSEAYRSSVAVGFLFEFLSPLADATIGISTCTMSSKGAGENYEEGGHVKCPRMLSSSRQVFQLNKDYCPVGEPIVLSGAALQASGEAVYVDDIPSPANCLHGSFVYSTKPLARVRGIQVYPKSQSNRISGLITYKDIPKGGKNVGSMTIFGPEPLFADDFTQYTGDRLAFVVAGTQKEADVASRLAIVNYDLENLEAPILTVEDAVARSSFFQVPPFLYPKEVGDFSKGMAEADHQILSAEVKIDSQYYFYMESQTALAVPDEDNCMVVYSSSQCPEYVHATIAQCIGVPEHNVRVITRRVGGGFGGKAIKSMPVATACALAAHVLRQPVRIYVNRKTDMIMAGGRHPMKITYSVGFKSTGKITALKLDILVDAGIYTDISPVIPSNFMAVLRKYDWGAFSFEIKVCKTNTVSRSAMRGPGEVQGSYVAEAIIENIASTLSVNADCVRKINLHTHDSLKLFHPDSSGEVPEYTLSLIWENLAQSSEYSQRREMVSEFNKCNVWKKRGLSCVPIVHELIVRPAPGRVSILRDGSIVVDVGGIELGQGLWTKVKQMTAFALGLIKCDALEVDLLEKVRIIQADTLSLIQGGFTAGSTTSESSCEAVRLCCEILVERLRPLKEKLKTEMGSVQWEMLIQQAHMQAVNLSTSSYSGPDFFSNHYLTYGAAVSEVEVNLLTGGTTILRSDILYECGRSLNPAVDLGQIEGAYVQGIGYFMLEEYTRNSDGLVTSDGTWNYKIPTVDTIPKQLNVEILSSGNHKNRVLSSKACGEPPLLLASSVHCATRAAVRAAREQLQSWGYHDEYGPTFNLEVPAVMPTVKEQCGLDNVERYLKWKMSTHRVEQ</sequence>
<dbReference type="FunFam" id="3.10.20.30:FF:000012">
    <property type="entry name" value="Xanthine dehydrogenase/oxidase"/>
    <property type="match status" value="1"/>
</dbReference>
<dbReference type="GO" id="GO:0050302">
    <property type="term" value="F:indole-3-acetaldehyde oxidase activity"/>
    <property type="evidence" value="ECO:0007669"/>
    <property type="project" value="UniProtKB-EC"/>
</dbReference>
<feature type="binding site" evidence="14">
    <location>
        <position position="123"/>
    </location>
    <ligand>
        <name>[2Fe-2S] cluster</name>
        <dbReference type="ChEBI" id="CHEBI:190135"/>
        <label>2</label>
    </ligand>
</feature>
<keyword evidence="7 14" id="KW-0408">Iron</keyword>
<comment type="similarity">
    <text evidence="2">Belongs to the xanthine dehydrogenase family.</text>
</comment>
<keyword evidence="13" id="KW-0274">FAD</keyword>
<dbReference type="InterPro" id="IPR037165">
    <property type="entry name" value="AldOxase/xan_DH_Mopterin-bd_sf"/>
</dbReference>
<evidence type="ECO:0000256" key="4">
    <source>
        <dbReference type="ARBA" id="ARBA00022714"/>
    </source>
</evidence>
<dbReference type="InterPro" id="IPR036884">
    <property type="entry name" value="2Fe-2S-bd_dom_sf"/>
</dbReference>
<evidence type="ECO:0000256" key="1">
    <source>
        <dbReference type="ARBA" id="ARBA00001974"/>
    </source>
</evidence>
<dbReference type="InterPro" id="IPR002888">
    <property type="entry name" value="2Fe-2S-bd"/>
</dbReference>
<feature type="binding site" evidence="14">
    <location>
        <position position="773"/>
    </location>
    <ligand>
        <name>Mo-molybdopterin</name>
        <dbReference type="ChEBI" id="CHEBI:71302"/>
    </ligand>
    <ligandPart>
        <name>Mo</name>
        <dbReference type="ChEBI" id="CHEBI:28685"/>
    </ligandPart>
</feature>
<evidence type="ECO:0000256" key="10">
    <source>
        <dbReference type="ARBA" id="ARBA00034078"/>
    </source>
</evidence>
<dbReference type="GO" id="GO:0071949">
    <property type="term" value="F:FAD binding"/>
    <property type="evidence" value="ECO:0007669"/>
    <property type="project" value="InterPro"/>
</dbReference>
<reference evidence="17 18" key="1">
    <citation type="submission" date="2024-04" db="EMBL/GenBank/DDBJ databases">
        <authorList>
            <person name="Fracassetti M."/>
        </authorList>
    </citation>
    <scope>NUCLEOTIDE SEQUENCE [LARGE SCALE GENOMIC DNA]</scope>
</reference>
<dbReference type="EMBL" id="OZ034820">
    <property type="protein sequence ID" value="CAL1404517.1"/>
    <property type="molecule type" value="Genomic_DNA"/>
</dbReference>
<evidence type="ECO:0000256" key="5">
    <source>
        <dbReference type="ARBA" id="ARBA00022723"/>
    </source>
</evidence>
<dbReference type="PIRSF" id="PIRSF000127">
    <property type="entry name" value="Xanthine_DH"/>
    <property type="match status" value="1"/>
</dbReference>
<feature type="domain" description="FAD-binding PCMH-type" evidence="16">
    <location>
        <begin position="212"/>
        <end position="400"/>
    </location>
</feature>
<dbReference type="InterPro" id="IPR006058">
    <property type="entry name" value="2Fe2S_fd_BS"/>
</dbReference>
<feature type="active site" description="Proton acceptor" evidence="12">
    <location>
        <position position="1237"/>
    </location>
</feature>
<feature type="domain" description="2Fe-2S ferredoxin-type" evidence="15">
    <location>
        <begin position="11"/>
        <end position="98"/>
    </location>
</feature>
<dbReference type="InterPro" id="IPR046867">
    <property type="entry name" value="AldOxase/xan_DH_MoCoBD2"/>
</dbReference>
<feature type="binding site" evidence="13">
    <location>
        <position position="390"/>
    </location>
    <ligand>
        <name>FAD</name>
        <dbReference type="ChEBI" id="CHEBI:57692"/>
    </ligand>
</feature>
<evidence type="ECO:0000259" key="16">
    <source>
        <dbReference type="PROSITE" id="PS51387"/>
    </source>
</evidence>
<dbReference type="InterPro" id="IPR016169">
    <property type="entry name" value="FAD-bd_PCMH_sub2"/>
</dbReference>
<dbReference type="PANTHER" id="PTHR11908">
    <property type="entry name" value="XANTHINE DEHYDROGENASE"/>
    <property type="match status" value="1"/>
</dbReference>
<evidence type="ECO:0000259" key="15">
    <source>
        <dbReference type="PROSITE" id="PS51085"/>
    </source>
</evidence>
<feature type="binding site" evidence="14">
    <location>
        <position position="167"/>
    </location>
    <ligand>
        <name>[2Fe-2S] cluster</name>
        <dbReference type="ChEBI" id="CHEBI:190135"/>
        <label>2</label>
    </ligand>
</feature>